<dbReference type="Gene3D" id="3.30.1600.10">
    <property type="entry name" value="SIR2/SIRT2 'Small Domain"/>
    <property type="match status" value="1"/>
</dbReference>
<sequence>MNDKIENPEGDPTLDRSEDSQNSDVIIVNDEDSDGRSYENSLDSFAGEDDDEEFIDLSDEDDCEIMWKNPALLGSLISAGYRNPRLLLTRLFKISPEYLPPDPCEHELWRILSSLFAEKSSRKPLKQFHSLEAAINLLKEKSKILVLTGAGISVSCGIPDFRSRNGVYARLKQDFPDLRNPQDMFDLKFFKSNPNPFYTFAKELFPGQFKPSYTHRFIRLLEKKSKLLRNYTQNIDTLEEIAGISKIIHCHGSFATASCLTCHSQLPGEELREAIMSQHVPFCPHCRPDIGLKGIPAVLGKTTEPEPEEGVVTPLGLMKPDIVFFSESLSQEFHYTLEKDVKDVDLVLVMGSSLKVRPVSHIPNSLPNHVPQILINREPLSNHQFDVELLGECDVIVEYLCKQLGWDVDMDDASVESVPEGTPVKENLKQVDLLVPMKAALEDLAIQPDLSNAPTATSISGESADQPVEKRPSIDEQENVSTCFGPEAKKITDNDTKDTITETAVAEAYTTGKMEGMETKEIPVKTQCANAETSGSDAHNVLVEGKEEQARQRSEGTARCPIDVDEEGSDSYLDDFNDDGQEKLDNIKIVQLAKYLPENTFTCIPRRLYIFKGSELAISSEMIEEYVKGHSEHNGVSNGSIPDSPISDSSSESSEDVEDNGDLVACILQRCQNDPILEAERKRCLEEEAGVEVIDCDESPPQNASIGAAVAATDSENPHTGNTLNSNGKKRMSSESPCDGSSETKRRKTCEDGKEEEKSNICPTEMVDTVSDSVSDEKTVNASQA</sequence>
<dbReference type="PANTHER" id="PTHR11085">
    <property type="entry name" value="NAD-DEPENDENT PROTEIN DEACYLASE SIRTUIN-5, MITOCHONDRIAL-RELATED"/>
    <property type="match status" value="1"/>
</dbReference>
<feature type="binding site" evidence="6">
    <location>
        <position position="262"/>
    </location>
    <ligand>
        <name>Zn(2+)</name>
        <dbReference type="ChEBI" id="CHEBI:29105"/>
    </ligand>
</feature>
<evidence type="ECO:0000256" key="6">
    <source>
        <dbReference type="PROSITE-ProRule" id="PRU00236"/>
    </source>
</evidence>
<dbReference type="GO" id="GO:0046872">
    <property type="term" value="F:metal ion binding"/>
    <property type="evidence" value="ECO:0007669"/>
    <property type="project" value="UniProtKB-KW"/>
</dbReference>
<dbReference type="PANTHER" id="PTHR11085:SF9">
    <property type="entry name" value="NAD-DEPENDENT PROTEIN DEACETYLASE SIRTUIN-1"/>
    <property type="match status" value="1"/>
</dbReference>
<dbReference type="InterPro" id="IPR026591">
    <property type="entry name" value="Sirtuin_cat_small_dom_sf"/>
</dbReference>
<dbReference type="WBParaSite" id="HNAJ_0000850701-mRNA-1">
    <property type="protein sequence ID" value="HNAJ_0000850701-mRNA-1"/>
    <property type="gene ID" value="HNAJ_0000850701"/>
</dbReference>
<keyword evidence="3 6" id="KW-0479">Metal-binding</keyword>
<feature type="binding site" evidence="6">
    <location>
        <position position="283"/>
    </location>
    <ligand>
        <name>Zn(2+)</name>
        <dbReference type="ChEBI" id="CHEBI:29105"/>
    </ligand>
</feature>
<evidence type="ECO:0000259" key="8">
    <source>
        <dbReference type="PROSITE" id="PS50305"/>
    </source>
</evidence>
<gene>
    <name evidence="9" type="ORF">HNAJ_LOCUS8503</name>
</gene>
<feature type="region of interest" description="Disordered" evidence="7">
    <location>
        <begin position="1"/>
        <end position="43"/>
    </location>
</feature>
<dbReference type="Gene3D" id="3.40.50.1220">
    <property type="entry name" value="TPP-binding domain"/>
    <property type="match status" value="1"/>
</dbReference>
<dbReference type="InterPro" id="IPR050134">
    <property type="entry name" value="NAD-dep_sirtuin_deacylases"/>
</dbReference>
<evidence type="ECO:0000256" key="2">
    <source>
        <dbReference type="ARBA" id="ARBA00022679"/>
    </source>
</evidence>
<evidence type="ECO:0000313" key="11">
    <source>
        <dbReference type="WBParaSite" id="HNAJ_0000850701-mRNA-1"/>
    </source>
</evidence>
<dbReference type="OrthoDB" id="424302at2759"/>
<feature type="compositionally biased region" description="Basic and acidic residues" evidence="7">
    <location>
        <begin position="749"/>
        <end position="759"/>
    </location>
</feature>
<dbReference type="EMBL" id="UZAE01012306">
    <property type="protein sequence ID" value="VDO04480.1"/>
    <property type="molecule type" value="Genomic_DNA"/>
</dbReference>
<dbReference type="InterPro" id="IPR003000">
    <property type="entry name" value="Sirtuin"/>
</dbReference>
<feature type="active site" description="Proton acceptor" evidence="6">
    <location>
        <position position="251"/>
    </location>
</feature>
<proteinExistence type="predicted"/>
<dbReference type="STRING" id="102285.A0A0R3TMG4"/>
<dbReference type="InterPro" id="IPR029035">
    <property type="entry name" value="DHS-like_NAD/FAD-binding_dom"/>
</dbReference>
<dbReference type="GO" id="GO:0033553">
    <property type="term" value="C:rDNA heterochromatin"/>
    <property type="evidence" value="ECO:0007669"/>
    <property type="project" value="TreeGrafter"/>
</dbReference>
<keyword evidence="4 6" id="KW-0862">Zinc</keyword>
<evidence type="ECO:0000313" key="9">
    <source>
        <dbReference type="EMBL" id="VDO04480.1"/>
    </source>
</evidence>
<dbReference type="PROSITE" id="PS50305">
    <property type="entry name" value="SIRTUIN"/>
    <property type="match status" value="1"/>
</dbReference>
<evidence type="ECO:0000256" key="3">
    <source>
        <dbReference type="ARBA" id="ARBA00022723"/>
    </source>
</evidence>
<reference evidence="11" key="1">
    <citation type="submission" date="2017-02" db="UniProtKB">
        <authorList>
            <consortium name="WormBaseParasite"/>
        </authorList>
    </citation>
    <scope>IDENTIFICATION</scope>
</reference>
<evidence type="ECO:0000313" key="10">
    <source>
        <dbReference type="Proteomes" id="UP000278807"/>
    </source>
</evidence>
<feature type="region of interest" description="Disordered" evidence="7">
    <location>
        <begin position="546"/>
        <end position="566"/>
    </location>
</feature>
<evidence type="ECO:0000256" key="7">
    <source>
        <dbReference type="SAM" id="MobiDB-lite"/>
    </source>
</evidence>
<dbReference type="GO" id="GO:0005637">
    <property type="term" value="C:nuclear inner membrane"/>
    <property type="evidence" value="ECO:0007669"/>
    <property type="project" value="TreeGrafter"/>
</dbReference>
<feature type="compositionally biased region" description="Basic and acidic residues" evidence="7">
    <location>
        <begin position="546"/>
        <end position="556"/>
    </location>
</feature>
<reference evidence="9 10" key="2">
    <citation type="submission" date="2018-11" db="EMBL/GenBank/DDBJ databases">
        <authorList>
            <consortium name="Pathogen Informatics"/>
        </authorList>
    </citation>
    <scope>NUCLEOTIDE SEQUENCE [LARGE SCALE GENOMIC DNA]</scope>
</reference>
<dbReference type="GO" id="GO:0005654">
    <property type="term" value="C:nucleoplasm"/>
    <property type="evidence" value="ECO:0007669"/>
    <property type="project" value="TreeGrafter"/>
</dbReference>
<feature type="compositionally biased region" description="Polar residues" evidence="7">
    <location>
        <begin position="451"/>
        <end position="463"/>
    </location>
</feature>
<dbReference type="AlphaFoldDB" id="A0A0R3TMG4"/>
<feature type="compositionally biased region" description="Polar residues" evidence="7">
    <location>
        <begin position="714"/>
        <end position="727"/>
    </location>
</feature>
<feature type="binding site" evidence="6">
    <location>
        <position position="259"/>
    </location>
    <ligand>
        <name>Zn(2+)</name>
        <dbReference type="ChEBI" id="CHEBI:29105"/>
    </ligand>
</feature>
<dbReference type="GO" id="GO:0070403">
    <property type="term" value="F:NAD+ binding"/>
    <property type="evidence" value="ECO:0007669"/>
    <property type="project" value="InterPro"/>
</dbReference>
<dbReference type="GO" id="GO:0017136">
    <property type="term" value="F:histone deacetylase activity, NAD-dependent"/>
    <property type="evidence" value="ECO:0007669"/>
    <property type="project" value="TreeGrafter"/>
</dbReference>
<dbReference type="SUPFAM" id="SSF52467">
    <property type="entry name" value="DHS-like NAD/FAD-binding domain"/>
    <property type="match status" value="1"/>
</dbReference>
<dbReference type="GO" id="GO:0002039">
    <property type="term" value="F:p53 binding"/>
    <property type="evidence" value="ECO:0007669"/>
    <property type="project" value="TreeGrafter"/>
</dbReference>
<organism evidence="11">
    <name type="scientific">Rodentolepis nana</name>
    <name type="common">Dwarf tapeworm</name>
    <name type="synonym">Hymenolepis nana</name>
    <dbReference type="NCBI Taxonomy" id="102285"/>
    <lineage>
        <taxon>Eukaryota</taxon>
        <taxon>Metazoa</taxon>
        <taxon>Spiralia</taxon>
        <taxon>Lophotrochozoa</taxon>
        <taxon>Platyhelminthes</taxon>
        <taxon>Cestoda</taxon>
        <taxon>Eucestoda</taxon>
        <taxon>Cyclophyllidea</taxon>
        <taxon>Hymenolepididae</taxon>
        <taxon>Rodentolepis</taxon>
    </lineage>
</organism>
<feature type="binding site" evidence="6">
    <location>
        <position position="286"/>
    </location>
    <ligand>
        <name>Zn(2+)</name>
        <dbReference type="ChEBI" id="CHEBI:29105"/>
    </ligand>
</feature>
<dbReference type="InterPro" id="IPR026590">
    <property type="entry name" value="Ssirtuin_cat_dom"/>
</dbReference>
<dbReference type="GO" id="GO:0003714">
    <property type="term" value="F:transcription corepressor activity"/>
    <property type="evidence" value="ECO:0007669"/>
    <property type="project" value="TreeGrafter"/>
</dbReference>
<feature type="compositionally biased region" description="Basic and acidic residues" evidence="7">
    <location>
        <begin position="1"/>
        <end position="19"/>
    </location>
</feature>
<feature type="region of interest" description="Disordered" evidence="7">
    <location>
        <begin position="710"/>
        <end position="785"/>
    </location>
</feature>
<evidence type="ECO:0000256" key="4">
    <source>
        <dbReference type="ARBA" id="ARBA00022833"/>
    </source>
</evidence>
<feature type="region of interest" description="Disordered" evidence="7">
    <location>
        <begin position="451"/>
        <end position="478"/>
    </location>
</feature>
<evidence type="ECO:0000256" key="1">
    <source>
        <dbReference type="ARBA" id="ARBA00001947"/>
    </source>
</evidence>
<keyword evidence="5" id="KW-0520">NAD</keyword>
<name>A0A0R3TMG4_RODNA</name>
<feature type="region of interest" description="Disordered" evidence="7">
    <location>
        <begin position="631"/>
        <end position="658"/>
    </location>
</feature>
<evidence type="ECO:0000256" key="5">
    <source>
        <dbReference type="ARBA" id="ARBA00023027"/>
    </source>
</evidence>
<keyword evidence="10" id="KW-1185">Reference proteome</keyword>
<keyword evidence="2" id="KW-0808">Transferase</keyword>
<comment type="cofactor">
    <cofactor evidence="1">
        <name>Zn(2+)</name>
        <dbReference type="ChEBI" id="CHEBI:29105"/>
    </cofactor>
</comment>
<dbReference type="CDD" id="cd01408">
    <property type="entry name" value="SIRT1"/>
    <property type="match status" value="1"/>
</dbReference>
<feature type="compositionally biased region" description="Low complexity" evidence="7">
    <location>
        <begin position="637"/>
        <end position="652"/>
    </location>
</feature>
<protein>
    <submittedName>
        <fullName evidence="11">Deacetylase sirtuin-type domain-containing protein</fullName>
    </submittedName>
</protein>
<accession>A0A0R3TMG4</accession>
<feature type="domain" description="Deacetylase sirtuin-type" evidence="8">
    <location>
        <begin position="124"/>
        <end position="407"/>
    </location>
</feature>
<dbReference type="Proteomes" id="UP000278807">
    <property type="component" value="Unassembled WGS sequence"/>
</dbReference>
<dbReference type="Pfam" id="PF02146">
    <property type="entry name" value="SIR2"/>
    <property type="match status" value="1"/>
</dbReference>